<reference evidence="1" key="1">
    <citation type="submission" date="2023-07" db="EMBL/GenBank/DDBJ databases">
        <title>draft genome sequence of fig (Ficus carica).</title>
        <authorList>
            <person name="Takahashi T."/>
            <person name="Nishimura K."/>
        </authorList>
    </citation>
    <scope>NUCLEOTIDE SEQUENCE</scope>
</reference>
<name>A0AA88AYT8_FICCA</name>
<dbReference type="AlphaFoldDB" id="A0AA88AYT8"/>
<evidence type="ECO:0008006" key="3">
    <source>
        <dbReference type="Google" id="ProtNLM"/>
    </source>
</evidence>
<dbReference type="PANTHER" id="PTHR45496">
    <property type="entry name" value="CHAPERONE DNAJ-DOMAIN SUPERFAMILY PROTEIN"/>
    <property type="match status" value="1"/>
</dbReference>
<gene>
    <name evidence="1" type="ORF">TIFTF001_025426</name>
</gene>
<accession>A0AA88AYT8</accession>
<evidence type="ECO:0000313" key="1">
    <source>
        <dbReference type="EMBL" id="GMN56311.1"/>
    </source>
</evidence>
<dbReference type="PROSITE" id="PS00636">
    <property type="entry name" value="DNAJ_1"/>
    <property type="match status" value="1"/>
</dbReference>
<organism evidence="1 2">
    <name type="scientific">Ficus carica</name>
    <name type="common">Common fig</name>
    <dbReference type="NCBI Taxonomy" id="3494"/>
    <lineage>
        <taxon>Eukaryota</taxon>
        <taxon>Viridiplantae</taxon>
        <taxon>Streptophyta</taxon>
        <taxon>Embryophyta</taxon>
        <taxon>Tracheophyta</taxon>
        <taxon>Spermatophyta</taxon>
        <taxon>Magnoliopsida</taxon>
        <taxon>eudicotyledons</taxon>
        <taxon>Gunneridae</taxon>
        <taxon>Pentapetalae</taxon>
        <taxon>rosids</taxon>
        <taxon>fabids</taxon>
        <taxon>Rosales</taxon>
        <taxon>Moraceae</taxon>
        <taxon>Ficeae</taxon>
        <taxon>Ficus</taxon>
    </lineage>
</organism>
<evidence type="ECO:0000313" key="2">
    <source>
        <dbReference type="Proteomes" id="UP001187192"/>
    </source>
</evidence>
<dbReference type="PANTHER" id="PTHR45496:SF1">
    <property type="entry name" value="CHAPERONE DNAJ-DOMAIN SUPERFAMILY PROTEIN"/>
    <property type="match status" value="1"/>
</dbReference>
<keyword evidence="2" id="KW-1185">Reference proteome</keyword>
<comment type="caution">
    <text evidence="1">The sequence shown here is derived from an EMBL/GenBank/DDBJ whole genome shotgun (WGS) entry which is preliminary data.</text>
</comment>
<dbReference type="EMBL" id="BTGU01000063">
    <property type="protein sequence ID" value="GMN56311.1"/>
    <property type="molecule type" value="Genomic_DNA"/>
</dbReference>
<dbReference type="Proteomes" id="UP001187192">
    <property type="component" value="Unassembled WGS sequence"/>
</dbReference>
<sequence>MESKQRPPGVATDMAIDQMPDTPNRGSHHRRAHFDTLFRFPNLDELLLFDASEPPPQRLLGVSKKLLQNRDLNGSRDFAVLAQETEPLLDGSNQILAVVDVLLAAERRINNHHDWYGMLQAFKLVAQAWAVLSDSIKRPLYDNELNLFSRREIRAQSQARTRQKGRGDSMNCKSSWIYCITVHGEAEAE</sequence>
<proteinExistence type="predicted"/>
<dbReference type="InterPro" id="IPR053052">
    <property type="entry name" value="Imprinting_Balance_Reg"/>
</dbReference>
<protein>
    <recommendedName>
        <fullName evidence="3">J domain-containing protein</fullName>
    </recommendedName>
</protein>
<dbReference type="InterPro" id="IPR018253">
    <property type="entry name" value="DnaJ_domain_CS"/>
</dbReference>